<dbReference type="Gene3D" id="1.20.1280.170">
    <property type="entry name" value="Exocyst complex component Exo70"/>
    <property type="match status" value="1"/>
</dbReference>
<reference evidence="5 7" key="1">
    <citation type="journal article" date="2017" name="Nature">
        <title>The sunflower genome provides insights into oil metabolism, flowering and Asterid evolution.</title>
        <authorList>
            <person name="Badouin H."/>
            <person name="Gouzy J."/>
            <person name="Grassa C.J."/>
            <person name="Murat F."/>
            <person name="Staton S.E."/>
            <person name="Cottret L."/>
            <person name="Lelandais-Briere C."/>
            <person name="Owens G.L."/>
            <person name="Carrere S."/>
            <person name="Mayjonade B."/>
            <person name="Legrand L."/>
            <person name="Gill N."/>
            <person name="Kane N.C."/>
            <person name="Bowers J.E."/>
            <person name="Hubner S."/>
            <person name="Bellec A."/>
            <person name="Berard A."/>
            <person name="Berges H."/>
            <person name="Blanchet N."/>
            <person name="Boniface M.C."/>
            <person name="Brunel D."/>
            <person name="Catrice O."/>
            <person name="Chaidir N."/>
            <person name="Claudel C."/>
            <person name="Donnadieu C."/>
            <person name="Faraut T."/>
            <person name="Fievet G."/>
            <person name="Helmstetter N."/>
            <person name="King M."/>
            <person name="Knapp S.J."/>
            <person name="Lai Z."/>
            <person name="Le Paslier M.C."/>
            <person name="Lippi Y."/>
            <person name="Lorenzon L."/>
            <person name="Mandel J.R."/>
            <person name="Marage G."/>
            <person name="Marchand G."/>
            <person name="Marquand E."/>
            <person name="Bret-Mestries E."/>
            <person name="Morien E."/>
            <person name="Nambeesan S."/>
            <person name="Nguyen T."/>
            <person name="Pegot-Espagnet P."/>
            <person name="Pouilly N."/>
            <person name="Raftis F."/>
            <person name="Sallet E."/>
            <person name="Schiex T."/>
            <person name="Thomas J."/>
            <person name="Vandecasteele C."/>
            <person name="Vares D."/>
            <person name="Vear F."/>
            <person name="Vautrin S."/>
            <person name="Crespi M."/>
            <person name="Mangin B."/>
            <person name="Burke J.M."/>
            <person name="Salse J."/>
            <person name="Munos S."/>
            <person name="Vincourt P."/>
            <person name="Rieseberg L.H."/>
            <person name="Langlade N.B."/>
        </authorList>
    </citation>
    <scope>NUCLEOTIDE SEQUENCE [LARGE SCALE GENOMIC DNA]</scope>
    <source>
        <strain evidence="7">cv. SF193</strain>
        <tissue evidence="5">Leaves</tissue>
    </source>
</reference>
<reference evidence="5" key="3">
    <citation type="submission" date="2020-06" db="EMBL/GenBank/DDBJ databases">
        <title>Helianthus annuus Genome sequencing and assembly Release 2.</title>
        <authorList>
            <person name="Gouzy J."/>
            <person name="Langlade N."/>
            <person name="Munos S."/>
        </authorList>
    </citation>
    <scope>NUCLEOTIDE SEQUENCE</scope>
    <source>
        <tissue evidence="5">Leaves</tissue>
    </source>
</reference>
<evidence type="ECO:0000313" key="6">
    <source>
        <dbReference type="EMBL" id="OTF96736.1"/>
    </source>
</evidence>
<feature type="domain" description="Exocyst complex subunit Exo70 C-terminal" evidence="4">
    <location>
        <begin position="259"/>
        <end position="580"/>
    </location>
</feature>
<keyword evidence="2 3" id="KW-0813">Transport</keyword>
<evidence type="ECO:0000256" key="1">
    <source>
        <dbReference type="ARBA" id="ARBA00006756"/>
    </source>
</evidence>
<dbReference type="InParanoid" id="A0A251SCZ0"/>
<protein>
    <recommendedName>
        <fullName evidence="3">Exocyst subunit Exo70 family protein</fullName>
    </recommendedName>
</protein>
<evidence type="ECO:0000256" key="2">
    <source>
        <dbReference type="ARBA" id="ARBA00022448"/>
    </source>
</evidence>
<keyword evidence="3" id="KW-0653">Protein transport</keyword>
<dbReference type="Pfam" id="PF20669">
    <property type="entry name" value="Exo70_N"/>
    <property type="match status" value="1"/>
</dbReference>
<dbReference type="OMA" id="IFDVICG"/>
<dbReference type="EMBL" id="CM007904">
    <property type="protein sequence ID" value="OTF96736.1"/>
    <property type="molecule type" value="Genomic_DNA"/>
</dbReference>
<evidence type="ECO:0000313" key="5">
    <source>
        <dbReference type="EMBL" id="KAF5767041.1"/>
    </source>
</evidence>
<dbReference type="InterPro" id="IPR046364">
    <property type="entry name" value="Exo70_C"/>
</dbReference>
<organism evidence="6 7">
    <name type="scientific">Helianthus annuus</name>
    <name type="common">Common sunflower</name>
    <dbReference type="NCBI Taxonomy" id="4232"/>
    <lineage>
        <taxon>Eukaryota</taxon>
        <taxon>Viridiplantae</taxon>
        <taxon>Streptophyta</taxon>
        <taxon>Embryophyta</taxon>
        <taxon>Tracheophyta</taxon>
        <taxon>Spermatophyta</taxon>
        <taxon>Magnoliopsida</taxon>
        <taxon>eudicotyledons</taxon>
        <taxon>Gunneridae</taxon>
        <taxon>Pentapetalae</taxon>
        <taxon>asterids</taxon>
        <taxon>campanulids</taxon>
        <taxon>Asterales</taxon>
        <taxon>Asteraceae</taxon>
        <taxon>Asteroideae</taxon>
        <taxon>Heliantheae alliance</taxon>
        <taxon>Heliantheae</taxon>
        <taxon>Helianthus</taxon>
    </lineage>
</organism>
<comment type="similarity">
    <text evidence="1 3">Belongs to the EXO70 family.</text>
</comment>
<dbReference type="Proteomes" id="UP000215914">
    <property type="component" value="Chromosome 15"/>
</dbReference>
<dbReference type="AlphaFoldDB" id="A0A251SCZ0"/>
<dbReference type="EMBL" id="MNCJ02000330">
    <property type="protein sequence ID" value="KAF5767041.1"/>
    <property type="molecule type" value="Genomic_DNA"/>
</dbReference>
<dbReference type="GO" id="GO:0006887">
    <property type="term" value="P:exocytosis"/>
    <property type="evidence" value="ECO:0000318"/>
    <property type="project" value="GO_Central"/>
</dbReference>
<keyword evidence="3" id="KW-0268">Exocytosis</keyword>
<dbReference type="STRING" id="4232.A0A251SCZ0"/>
<dbReference type="PANTHER" id="PTHR12542">
    <property type="entry name" value="EXOCYST COMPLEX PROTEIN EXO70"/>
    <property type="match status" value="1"/>
</dbReference>
<dbReference type="GO" id="GO:0005546">
    <property type="term" value="F:phosphatidylinositol-4,5-bisphosphate binding"/>
    <property type="evidence" value="ECO:0007669"/>
    <property type="project" value="InterPro"/>
</dbReference>
<evidence type="ECO:0000259" key="4">
    <source>
        <dbReference type="Pfam" id="PF03081"/>
    </source>
</evidence>
<gene>
    <name evidence="6" type="ORF">HannXRQ_Chr15g0497441</name>
    <name evidence="5" type="ORF">HanXRQr2_Chr15g0722561</name>
</gene>
<dbReference type="GO" id="GO:0015031">
    <property type="term" value="P:protein transport"/>
    <property type="evidence" value="ECO:0007669"/>
    <property type="project" value="UniProtKB-KW"/>
</dbReference>
<accession>A0A251SCZ0</accession>
<dbReference type="PANTHER" id="PTHR12542:SF154">
    <property type="entry name" value="EXOCYST SUBUNIT EXO70 FAMILY PROTEIN"/>
    <property type="match status" value="1"/>
</dbReference>
<dbReference type="GO" id="GO:0000145">
    <property type="term" value="C:exocyst"/>
    <property type="evidence" value="ECO:0000318"/>
    <property type="project" value="GO_Central"/>
</dbReference>
<dbReference type="GO" id="GO:0090406">
    <property type="term" value="C:pollen tube"/>
    <property type="evidence" value="ECO:0007669"/>
    <property type="project" value="EnsemblPlants"/>
</dbReference>
<name>A0A251SCZ0_HELAN</name>
<evidence type="ECO:0000256" key="3">
    <source>
        <dbReference type="RuleBase" id="RU365026"/>
    </source>
</evidence>
<keyword evidence="7" id="KW-1185">Reference proteome</keyword>
<evidence type="ECO:0000313" key="7">
    <source>
        <dbReference type="Proteomes" id="UP000215914"/>
    </source>
</evidence>
<dbReference type="InterPro" id="IPR004140">
    <property type="entry name" value="Exo70"/>
</dbReference>
<dbReference type="Pfam" id="PF03081">
    <property type="entry name" value="Exo70_C"/>
    <property type="match status" value="1"/>
</dbReference>
<proteinExistence type="inferred from homology"/>
<sequence>MEDLINSRDLLSSTLHQSRQIDFKLHKTSANLSSIHQSLETTARDMASHCATFAIRDHVHRALPTVSAALNVYQLVNELRTKVSAHSSSDLTSYLSHIKQFRQALTLLTNTCKLAILWVQDTTALDNVLHLLEQLRDTEKRCLHDQGILGVAFSVLQDEFHDLLIQNSSPVPVPSSLFSSGDEDTDPLPQPVLPIRVVDNLKAIVGCFPACDSRRFMSIYVEVRITTVKMSLQGLDLDYLDISLSEFDSVQDIEGYVDEWGRHLEFVVKNVLELEYTLCHQVFGQLDCFSRIALRSGIQGFIKFGNTITKAKKEAIKLFKLLDVFAVLHNLRQDFNRFFGAKPCSEIQTQTRDLIKKLVNGASEIFHELSAQVQLQRLMDPPPDGSVPRLVSFVTEYSEELLDDDYRPVLDQVLEIHCSWYNNEKRHVVSVEVQNIMKSLELNIETWANRYEDGALRCIFMMNTSCYLSKHVKGTRLGDLMGESWLKRHEDRVEYYAQLYLRESWGKMLLTNSERIKGFTEAFDQEYGKQSGWVLCDNSLRWKTGQLIVGVIIPVYKRLVERSSNKYVKYSSESIENMVTSMLQPKYGSNIKLLDRIRSVVAGRFSPTTTIAAA</sequence>
<reference evidence="6" key="2">
    <citation type="submission" date="2017-02" db="EMBL/GenBank/DDBJ databases">
        <title>Sunflower complete genome.</title>
        <authorList>
            <person name="Langlade N."/>
            <person name="Munos S."/>
        </authorList>
    </citation>
    <scope>NUCLEOTIDE SEQUENCE [LARGE SCALE GENOMIC DNA]</scope>
    <source>
        <tissue evidence="6">Leaves</tissue>
    </source>
</reference>
<dbReference type="InterPro" id="IPR016159">
    <property type="entry name" value="Cullin_repeat-like_dom_sf"/>
</dbReference>
<dbReference type="SUPFAM" id="SSF74788">
    <property type="entry name" value="Cullin repeat-like"/>
    <property type="match status" value="1"/>
</dbReference>
<comment type="function">
    <text evidence="3">Component of the exocyst complex.</text>
</comment>
<dbReference type="Gramene" id="mRNA:HanXRQr2_Chr15g0722561">
    <property type="protein sequence ID" value="CDS:HanXRQr2_Chr15g0722561.1"/>
    <property type="gene ID" value="HanXRQr2_Chr15g0722561"/>
</dbReference>